<comment type="caution">
    <text evidence="1">The sequence shown here is derived from an EMBL/GenBank/DDBJ whole genome shotgun (WGS) entry which is preliminary data.</text>
</comment>
<proteinExistence type="predicted"/>
<sequence>MKESDEKERIGRYGIRREVFLSRVQRCTESWKRARIISINEGNGYAVAAAGLIIERRFYKEGDIGKYEVDGRLD</sequence>
<evidence type="ECO:0000313" key="1">
    <source>
        <dbReference type="EMBL" id="GKX56299.1"/>
    </source>
</evidence>
<name>A0AAV5N5D0_9GAMM</name>
<evidence type="ECO:0000313" key="2">
    <source>
        <dbReference type="Proteomes" id="UP001058124"/>
    </source>
</evidence>
<dbReference type="AlphaFoldDB" id="A0AAV5N5D0"/>
<accession>A0AAV5N5D0</accession>
<keyword evidence="2" id="KW-1185">Reference proteome</keyword>
<dbReference type="EMBL" id="BRLH01000005">
    <property type="protein sequence ID" value="GKX56299.1"/>
    <property type="molecule type" value="Genomic_DNA"/>
</dbReference>
<organism evidence="1 2">
    <name type="scientific">Leminorella grimontii</name>
    <dbReference type="NCBI Taxonomy" id="82981"/>
    <lineage>
        <taxon>Bacteria</taxon>
        <taxon>Pseudomonadati</taxon>
        <taxon>Pseudomonadota</taxon>
        <taxon>Gammaproteobacteria</taxon>
        <taxon>Enterobacterales</taxon>
        <taxon>Budviciaceae</taxon>
        <taxon>Leminorella</taxon>
    </lineage>
</organism>
<reference evidence="1" key="1">
    <citation type="submission" date="2022-06" db="EMBL/GenBank/DDBJ databases">
        <title>Draft genome sequences of Leminorella grimontii str. JCM5902.</title>
        <authorList>
            <person name="Wakabayashi Y."/>
            <person name="Kojima K."/>
        </authorList>
    </citation>
    <scope>NUCLEOTIDE SEQUENCE</scope>
    <source>
        <strain evidence="1">JCM 5902</strain>
    </source>
</reference>
<dbReference type="Proteomes" id="UP001058124">
    <property type="component" value="Unassembled WGS sequence"/>
</dbReference>
<protein>
    <submittedName>
        <fullName evidence="1">Uncharacterized protein</fullName>
    </submittedName>
</protein>
<gene>
    <name evidence="1" type="ORF">SOASR030_24110</name>
</gene>